<dbReference type="OrthoDB" id="8021380at2"/>
<dbReference type="RefSeq" id="WP_026193013.1">
    <property type="nucleotide sequence ID" value="NZ_LLXZ01000214.1"/>
</dbReference>
<sequence>MNSFSAIIDAFGGRFAEAIGVEESHARTMKARDSIPSTRWMATVNAARDLGVSGVTLDLLARLEEEKAKPREAAQ</sequence>
<reference evidence="1 2" key="1">
    <citation type="submission" date="2014-03" db="EMBL/GenBank/DDBJ databases">
        <title>Bradyrhizobium valentinum sp. nov., isolated from effective nodules of Lupinus mariae-josephae, a lupine endemic of basic-lime soils in Eastern Spain.</title>
        <authorList>
            <person name="Duran D."/>
            <person name="Rey L."/>
            <person name="Navarro A."/>
            <person name="Busquets A."/>
            <person name="Imperial J."/>
            <person name="Ruiz-Argueso T."/>
        </authorList>
    </citation>
    <scope>NUCLEOTIDE SEQUENCE [LARGE SCALE GENOMIC DNA]</scope>
    <source>
        <strain evidence="1 2">PAC68</strain>
    </source>
</reference>
<dbReference type="AlphaFoldDB" id="A0A0R3KNM6"/>
<evidence type="ECO:0000313" key="1">
    <source>
        <dbReference type="EMBL" id="KRQ94958.1"/>
    </source>
</evidence>
<gene>
    <name evidence="1" type="ORF">CQ12_38140</name>
</gene>
<organism evidence="1 2">
    <name type="scientific">Bradyrhizobium jicamae</name>
    <dbReference type="NCBI Taxonomy" id="280332"/>
    <lineage>
        <taxon>Bacteria</taxon>
        <taxon>Pseudomonadati</taxon>
        <taxon>Pseudomonadota</taxon>
        <taxon>Alphaproteobacteria</taxon>
        <taxon>Hyphomicrobiales</taxon>
        <taxon>Nitrobacteraceae</taxon>
        <taxon>Bradyrhizobium</taxon>
    </lineage>
</organism>
<accession>A0A0R3KNM6</accession>
<name>A0A0R3KNM6_9BRAD</name>
<dbReference type="EMBL" id="LLXZ01000214">
    <property type="protein sequence ID" value="KRQ94958.1"/>
    <property type="molecule type" value="Genomic_DNA"/>
</dbReference>
<dbReference type="GeneID" id="92953467"/>
<evidence type="ECO:0000313" key="2">
    <source>
        <dbReference type="Proteomes" id="UP000050863"/>
    </source>
</evidence>
<proteinExistence type="predicted"/>
<protein>
    <submittedName>
        <fullName evidence="1">Uncharacterized protein</fullName>
    </submittedName>
</protein>
<dbReference type="Proteomes" id="UP000050863">
    <property type="component" value="Unassembled WGS sequence"/>
</dbReference>
<comment type="caution">
    <text evidence="1">The sequence shown here is derived from an EMBL/GenBank/DDBJ whole genome shotgun (WGS) entry which is preliminary data.</text>
</comment>
<keyword evidence="2" id="KW-1185">Reference proteome</keyword>